<proteinExistence type="inferred from homology"/>
<dbReference type="OMA" id="TENWHNA"/>
<evidence type="ECO:0008006" key="8">
    <source>
        <dbReference type="Google" id="ProtNLM"/>
    </source>
</evidence>
<evidence type="ECO:0000256" key="5">
    <source>
        <dbReference type="SAM" id="Coils"/>
    </source>
</evidence>
<dbReference type="AlphaFoldDB" id="A0A8D2Q958"/>
<dbReference type="Ensembl" id="ENSVKKT00000028636.1">
    <property type="protein sequence ID" value="ENSVKKP00000027963.1"/>
    <property type="gene ID" value="ENSVKKG00000018125.1"/>
</dbReference>
<accession>A0A8D2Q958</accession>
<evidence type="ECO:0000313" key="6">
    <source>
        <dbReference type="Ensembl" id="ENSVKKP00000027963.1"/>
    </source>
</evidence>
<keyword evidence="5" id="KW-0175">Coiled coil</keyword>
<dbReference type="PANTHER" id="PTHR20544">
    <property type="entry name" value="CENTROSOMAL PROTEIN CEP135"/>
    <property type="match status" value="1"/>
</dbReference>
<evidence type="ECO:0000256" key="1">
    <source>
        <dbReference type="ARBA" id="ARBA00004114"/>
    </source>
</evidence>
<reference evidence="6" key="2">
    <citation type="submission" date="2025-09" db="UniProtKB">
        <authorList>
            <consortium name="Ensembl"/>
        </authorList>
    </citation>
    <scope>IDENTIFICATION</scope>
</reference>
<keyword evidence="2" id="KW-0963">Cytoplasm</keyword>
<dbReference type="Proteomes" id="UP000694545">
    <property type="component" value="Unplaced"/>
</dbReference>
<dbReference type="PANTHER" id="PTHR20544:SF0">
    <property type="entry name" value="NUCLEOPROTEIN TPR_MLP1 DOMAIN-CONTAINING PROTEIN"/>
    <property type="match status" value="1"/>
</dbReference>
<name>A0A8D2Q958_VARKO</name>
<keyword evidence="7" id="KW-1185">Reference proteome</keyword>
<evidence type="ECO:0000256" key="2">
    <source>
        <dbReference type="ARBA" id="ARBA00022490"/>
    </source>
</evidence>
<organism evidence="6 7">
    <name type="scientific">Varanus komodoensis</name>
    <name type="common">Komodo dragon</name>
    <dbReference type="NCBI Taxonomy" id="61221"/>
    <lineage>
        <taxon>Eukaryota</taxon>
        <taxon>Metazoa</taxon>
        <taxon>Chordata</taxon>
        <taxon>Craniata</taxon>
        <taxon>Vertebrata</taxon>
        <taxon>Euteleostomi</taxon>
        <taxon>Lepidosauria</taxon>
        <taxon>Squamata</taxon>
        <taxon>Bifurcata</taxon>
        <taxon>Unidentata</taxon>
        <taxon>Episquamata</taxon>
        <taxon>Toxicofera</taxon>
        <taxon>Anguimorpha</taxon>
        <taxon>Paleoanguimorpha</taxon>
        <taxon>Varanoidea</taxon>
        <taxon>Varanidae</taxon>
        <taxon>Varanus</taxon>
    </lineage>
</organism>
<evidence type="ECO:0000256" key="3">
    <source>
        <dbReference type="ARBA" id="ARBA00023212"/>
    </source>
</evidence>
<protein>
    <recommendedName>
        <fullName evidence="8">Centrosomal protein of 135 kDa</fullName>
    </recommendedName>
</protein>
<dbReference type="GO" id="GO:0005814">
    <property type="term" value="C:centriole"/>
    <property type="evidence" value="ECO:0007669"/>
    <property type="project" value="UniProtKB-SubCell"/>
</dbReference>
<dbReference type="InterPro" id="IPR051877">
    <property type="entry name" value="Centriole_BasalBody_StrucProt"/>
</dbReference>
<reference evidence="6" key="1">
    <citation type="submission" date="2025-08" db="UniProtKB">
        <authorList>
            <consortium name="Ensembl"/>
        </authorList>
    </citation>
    <scope>IDENTIFICATION</scope>
</reference>
<evidence type="ECO:0000313" key="7">
    <source>
        <dbReference type="Proteomes" id="UP000694545"/>
    </source>
</evidence>
<keyword evidence="3" id="KW-0206">Cytoskeleton</keyword>
<evidence type="ECO:0000256" key="4">
    <source>
        <dbReference type="ARBA" id="ARBA00038123"/>
    </source>
</evidence>
<feature type="coiled-coil region" evidence="5">
    <location>
        <begin position="68"/>
        <end position="95"/>
    </location>
</feature>
<comment type="subcellular location">
    <subcellularLocation>
        <location evidence="1">Cytoplasm</location>
        <location evidence="1">Cytoskeleton</location>
        <location evidence="1">Microtubule organizing center</location>
        <location evidence="1">Centrosome</location>
        <location evidence="1">Centriole</location>
    </subcellularLocation>
</comment>
<sequence length="141" mass="16130">MSTAAERKFINLRKRLDQLGYRQPLGVESLPLVEKLFSDLVHTTESLRSAKLSAGKIEKEYSNFDVVLEPYREENARLTRENNELHLEVLKLKEQLEQRVKGNMKNVNALLSDHTNLISDITLKSRDQQCLPLPSSQVPSS</sequence>
<comment type="similarity">
    <text evidence="4">Belongs to the CEP135/TSGA10 family.</text>
</comment>